<proteinExistence type="predicted"/>
<evidence type="ECO:0000313" key="3">
    <source>
        <dbReference type="Proteomes" id="UP000218103"/>
    </source>
</evidence>
<keyword evidence="1" id="KW-0812">Transmembrane</keyword>
<evidence type="ECO:0000313" key="2">
    <source>
        <dbReference type="EMBL" id="ATF79976.1"/>
    </source>
</evidence>
<dbReference type="EMBL" id="CP023520">
    <property type="protein sequence ID" value="ATF79976.1"/>
    <property type="molecule type" value="Genomic_DNA"/>
</dbReference>
<accession>A0ABM6NZQ5</accession>
<feature type="transmembrane region" description="Helical" evidence="1">
    <location>
        <begin position="99"/>
        <end position="120"/>
    </location>
</feature>
<sequence>MKLISGRARAIEQLTVTTEHIIGVDNLNLTEVSSQYVVLVLDGVDTPLTLNSFDPSTLFIAEGDAVEVAGIRQGNRVDVYGIRNVTDGSVYLVRPAGMYSWFGSYLVAGICTFSACGTLLTMGLGGERDPAAYLQVIGIAAAIASVPFGLGLLGRRLGYSNRAVEAHSQSGGKQEMIDAQSILQLTPDELKRIRRLG</sequence>
<gene>
    <name evidence="2" type="ORF">CO711_21420</name>
</gene>
<dbReference type="Proteomes" id="UP000218103">
    <property type="component" value="Chromosome 3"/>
</dbReference>
<keyword evidence="1" id="KW-0472">Membrane</keyword>
<evidence type="ECO:0000256" key="1">
    <source>
        <dbReference type="SAM" id="Phobius"/>
    </source>
</evidence>
<reference evidence="3" key="1">
    <citation type="submission" date="2017-09" db="EMBL/GenBank/DDBJ databases">
        <title>FDA dAtabase for Regulatory Grade micrObial Sequences (FDA-ARGOS): Supporting development and validation of Infectious Disease Dx tests.</title>
        <authorList>
            <person name="Minogue T."/>
            <person name="Wolcott M."/>
            <person name="Wasieloski L."/>
            <person name="Aguilar W."/>
            <person name="Moore D."/>
            <person name="Tallon L.J."/>
            <person name="Sadzewicz L."/>
            <person name="Ott S."/>
            <person name="Zhao X."/>
            <person name="Nagaraj S."/>
            <person name="Vavikolanu K."/>
            <person name="Aluvathingal J."/>
            <person name="Nadendla S."/>
            <person name="Sichtig H."/>
        </authorList>
    </citation>
    <scope>NUCLEOTIDE SEQUENCE [LARGE SCALE GENOMIC DNA]</scope>
    <source>
        <strain evidence="3">FDAARGOS_388</strain>
    </source>
</reference>
<organism evidence="2 3">
    <name type="scientific">Burkholderia cepacia</name>
    <name type="common">Pseudomonas cepacia</name>
    <dbReference type="NCBI Taxonomy" id="292"/>
    <lineage>
        <taxon>Bacteria</taxon>
        <taxon>Pseudomonadati</taxon>
        <taxon>Pseudomonadota</taxon>
        <taxon>Betaproteobacteria</taxon>
        <taxon>Burkholderiales</taxon>
        <taxon>Burkholderiaceae</taxon>
        <taxon>Burkholderia</taxon>
        <taxon>Burkholderia cepacia complex</taxon>
    </lineage>
</organism>
<keyword evidence="1" id="KW-1133">Transmembrane helix</keyword>
<feature type="transmembrane region" description="Helical" evidence="1">
    <location>
        <begin position="132"/>
        <end position="153"/>
    </location>
</feature>
<name>A0ABM6NZQ5_BURCE</name>
<keyword evidence="3" id="KW-1185">Reference proteome</keyword>
<protein>
    <submittedName>
        <fullName evidence="2">Uncharacterized protein</fullName>
    </submittedName>
</protein>
<dbReference type="RefSeq" id="WP_027792050.1">
    <property type="nucleotide sequence ID" value="NZ_JWAD01000385.1"/>
</dbReference>